<sequence length="205" mass="22702">MREIGHETADLFRRQPLGQSWRPLHRAEVAAAHTGLWSHHVHVDAERTTLDCKRSAQAHDTKFHAAIHRHVGEADKARTAGHVDDATVSLRRHVRPRRTGDVHGAEHVGVGHRPTELVAQIRHWRLAYNTGVVDDDVDAAEGIDSGLHHARLRVGDRAGVEHRMTASSRDLGHHIERWVGGWRVGHTIGVANANADVIHHNLGAA</sequence>
<protein>
    <submittedName>
        <fullName evidence="1">Unannotated protein</fullName>
    </submittedName>
</protein>
<evidence type="ECO:0000313" key="1">
    <source>
        <dbReference type="EMBL" id="CAB4703193.1"/>
    </source>
</evidence>
<reference evidence="1" key="1">
    <citation type="submission" date="2020-05" db="EMBL/GenBank/DDBJ databases">
        <authorList>
            <person name="Chiriac C."/>
            <person name="Salcher M."/>
            <person name="Ghai R."/>
            <person name="Kavagutti S V."/>
        </authorList>
    </citation>
    <scope>NUCLEOTIDE SEQUENCE</scope>
</reference>
<organism evidence="1">
    <name type="scientific">freshwater metagenome</name>
    <dbReference type="NCBI Taxonomy" id="449393"/>
    <lineage>
        <taxon>unclassified sequences</taxon>
        <taxon>metagenomes</taxon>
        <taxon>ecological metagenomes</taxon>
    </lineage>
</organism>
<accession>A0A6J6Q1C3</accession>
<proteinExistence type="predicted"/>
<name>A0A6J6Q1C3_9ZZZZ</name>
<dbReference type="EMBL" id="CAEZXM010000271">
    <property type="protein sequence ID" value="CAB4703193.1"/>
    <property type="molecule type" value="Genomic_DNA"/>
</dbReference>
<gene>
    <name evidence="1" type="ORF">UFOPK2366_01368</name>
</gene>
<dbReference type="AlphaFoldDB" id="A0A6J6Q1C3"/>